<sequence length="973" mass="110385">MIKKILFIVLIMNGLFLKAQGIDPLKTTDSIAQKQWVDAIIDSMTVEEKIGQLFMVAAYSNKDEKHEKFITNLIEKYHIGALIFFQDQPLKQAQLTNKYQSLSKYPLLIGIDGEWGLNMRLKSTFRYPWNMTLGAVSNNALITAFGVQVAKHCNSMGIHMNFAPVVDVNINPNNPIIGNRSFGENPENVAQKSIAFTKGLQSLNVLASAKHFPGHGDTDTDSHLALPFIEFTKERLDSVELYPFRKIINEGVAGIMVAHLSVPNLEPNKELPSSLSKSIVTDLLQNEMQFKGLVITDAMNMKASANFSSSQEINLAAILAGNDLLDVPLNIPETVERFKQALASGELTEERLNHSVLKILKTKYWAGLNNYKPIETEHLIEDLNTAEDELLHRKLVENSVTLLKNEEVIFPIQNLDKKKIAYVKLGDSKNDSFVNMLNNYAQVDVISETNLDELLVKLKPYNLIIVGFHKSNVNPWKDYKFRYVDLVWLQEIARENKVILDVFASPYSLLQIKTFQNIEGIVVSYQNSEVAQEVSAQMLFGALDIKGKLPLSIKNVFSEGHGLMSTSLNRLGYSIPEDVGMSSSKLKKIDSIASVVLKDEMAPGLQVLVARKGKVIYNKSFGYHTSEKKIRVQNSDIYDVASLTKILASLPLIMELEENKTLSLESTLGELLPKFKNSNKDTLTVKEVLSHYGRLHAWIPFYLRTLDSITKKPSEAYYSQVRSKNYALKVAENLYLRTDYKDSIINIIAKEEQREHEGYKYSDLSYYIFKDYMEKYYRKDLATLTESHFYKSLGANRTSYLPLKKFNKSEIIPTENDDYYRFQLVHGYVHDMGAAMQGGIGGHAGLFSNANDIAKIMQMYLQKGYYGGKRYFQPKTIDKFNHRYYAEDEVRKGVGFDKPQIKEIEKATCGCVSDSSFGHSGFTGTYTWADPESEIVYVFLSNRIFPTASNKDLIRYNIRTDIQQFIQDAIIEE</sequence>
<dbReference type="InterPro" id="IPR036881">
    <property type="entry name" value="Glyco_hydro_3_C_sf"/>
</dbReference>
<dbReference type="InterPro" id="IPR001466">
    <property type="entry name" value="Beta-lactam-related"/>
</dbReference>
<keyword evidence="4" id="KW-0378">Hydrolase</keyword>
<keyword evidence="5" id="KW-0326">Glycosidase</keyword>
<dbReference type="Proteomes" id="UP000198384">
    <property type="component" value="Unassembled WGS sequence"/>
</dbReference>
<accession>A0A238X053</accession>
<dbReference type="GO" id="GO:0005975">
    <property type="term" value="P:carbohydrate metabolic process"/>
    <property type="evidence" value="ECO:0007669"/>
    <property type="project" value="InterPro"/>
</dbReference>
<dbReference type="GO" id="GO:0004563">
    <property type="term" value="F:beta-N-acetylhexosaminidase activity"/>
    <property type="evidence" value="ECO:0007669"/>
    <property type="project" value="UniProtKB-EC"/>
</dbReference>
<evidence type="ECO:0000259" key="7">
    <source>
        <dbReference type="Pfam" id="PF00933"/>
    </source>
</evidence>
<name>A0A238X053_9FLAO</name>
<dbReference type="Gene3D" id="3.40.50.1700">
    <property type="entry name" value="Glycoside hydrolase family 3 C-terminal domain"/>
    <property type="match status" value="1"/>
</dbReference>
<dbReference type="PANTHER" id="PTHR30480:SF13">
    <property type="entry name" value="BETA-HEXOSAMINIDASE"/>
    <property type="match status" value="1"/>
</dbReference>
<dbReference type="Gene3D" id="3.40.710.10">
    <property type="entry name" value="DD-peptidase/beta-lactamase superfamily"/>
    <property type="match status" value="1"/>
</dbReference>
<dbReference type="Gene3D" id="3.20.20.300">
    <property type="entry name" value="Glycoside hydrolase, family 3, N-terminal domain"/>
    <property type="match status" value="1"/>
</dbReference>
<dbReference type="SUPFAM" id="SSF52279">
    <property type="entry name" value="Beta-D-glucan exohydrolase, C-terminal domain"/>
    <property type="match status" value="1"/>
</dbReference>
<dbReference type="SUPFAM" id="SSF56601">
    <property type="entry name" value="beta-lactamase/transpeptidase-like"/>
    <property type="match status" value="1"/>
</dbReference>
<evidence type="ECO:0000256" key="5">
    <source>
        <dbReference type="ARBA" id="ARBA00023295"/>
    </source>
</evidence>
<dbReference type="InterPro" id="IPR050226">
    <property type="entry name" value="NagZ_Beta-hexosaminidase"/>
</dbReference>
<comment type="catalytic activity">
    <reaction evidence="1">
        <text>Hydrolysis of terminal non-reducing N-acetyl-D-hexosamine residues in N-acetyl-beta-D-hexosaminides.</text>
        <dbReference type="EC" id="3.2.1.52"/>
    </reaction>
</comment>
<dbReference type="EMBL" id="FZNT01000004">
    <property type="protein sequence ID" value="SNR52080.1"/>
    <property type="molecule type" value="Genomic_DNA"/>
</dbReference>
<dbReference type="GO" id="GO:0009254">
    <property type="term" value="P:peptidoglycan turnover"/>
    <property type="evidence" value="ECO:0007669"/>
    <property type="project" value="TreeGrafter"/>
</dbReference>
<protein>
    <recommendedName>
        <fullName evidence="3">beta-N-acetylhexosaminidase</fullName>
        <ecNumber evidence="3">3.2.1.52</ecNumber>
    </recommendedName>
</protein>
<dbReference type="AlphaFoldDB" id="A0A238X053"/>
<comment type="similarity">
    <text evidence="2">Belongs to the glycosyl hydrolase 3 family.</text>
</comment>
<proteinExistence type="inferred from homology"/>
<evidence type="ECO:0000259" key="6">
    <source>
        <dbReference type="Pfam" id="PF00144"/>
    </source>
</evidence>
<dbReference type="Pfam" id="PF00933">
    <property type="entry name" value="Glyco_hydro_3"/>
    <property type="match status" value="1"/>
</dbReference>
<evidence type="ECO:0000256" key="4">
    <source>
        <dbReference type="ARBA" id="ARBA00022801"/>
    </source>
</evidence>
<evidence type="ECO:0000256" key="3">
    <source>
        <dbReference type="ARBA" id="ARBA00012663"/>
    </source>
</evidence>
<dbReference type="EC" id="3.2.1.52" evidence="3"/>
<dbReference type="InterPro" id="IPR001764">
    <property type="entry name" value="Glyco_hydro_3_N"/>
</dbReference>
<evidence type="ECO:0000256" key="1">
    <source>
        <dbReference type="ARBA" id="ARBA00001231"/>
    </source>
</evidence>
<dbReference type="InterPro" id="IPR017853">
    <property type="entry name" value="GH"/>
</dbReference>
<dbReference type="PANTHER" id="PTHR30480">
    <property type="entry name" value="BETA-HEXOSAMINIDASE-RELATED"/>
    <property type="match status" value="1"/>
</dbReference>
<reference evidence="8 9" key="1">
    <citation type="submission" date="2017-06" db="EMBL/GenBank/DDBJ databases">
        <authorList>
            <person name="Kim H.J."/>
            <person name="Triplett B.A."/>
        </authorList>
    </citation>
    <scope>NUCLEOTIDE SEQUENCE [LARGE SCALE GENOMIC DNA]</scope>
    <source>
        <strain evidence="8 9">DSM 29150</strain>
    </source>
</reference>
<gene>
    <name evidence="8" type="ORF">SAMN06265371_104241</name>
</gene>
<dbReference type="Pfam" id="PF00144">
    <property type="entry name" value="Beta-lactamase"/>
    <property type="match status" value="1"/>
</dbReference>
<evidence type="ECO:0000313" key="9">
    <source>
        <dbReference type="Proteomes" id="UP000198384"/>
    </source>
</evidence>
<keyword evidence="9" id="KW-1185">Reference proteome</keyword>
<dbReference type="InterPro" id="IPR036962">
    <property type="entry name" value="Glyco_hydro_3_N_sf"/>
</dbReference>
<feature type="domain" description="Glycoside hydrolase family 3 N-terminal" evidence="7">
    <location>
        <begin position="45"/>
        <end position="361"/>
    </location>
</feature>
<dbReference type="InterPro" id="IPR012338">
    <property type="entry name" value="Beta-lactam/transpept-like"/>
</dbReference>
<feature type="domain" description="Beta-lactamase-related" evidence="6">
    <location>
        <begin position="598"/>
        <end position="954"/>
    </location>
</feature>
<evidence type="ECO:0000256" key="2">
    <source>
        <dbReference type="ARBA" id="ARBA00005336"/>
    </source>
</evidence>
<dbReference type="RefSeq" id="WP_176461243.1">
    <property type="nucleotide sequence ID" value="NZ_FZNT01000004.1"/>
</dbReference>
<evidence type="ECO:0000313" key="8">
    <source>
        <dbReference type="EMBL" id="SNR52080.1"/>
    </source>
</evidence>
<organism evidence="8 9">
    <name type="scientific">Lutibacter agarilyticus</name>
    <dbReference type="NCBI Taxonomy" id="1109740"/>
    <lineage>
        <taxon>Bacteria</taxon>
        <taxon>Pseudomonadati</taxon>
        <taxon>Bacteroidota</taxon>
        <taxon>Flavobacteriia</taxon>
        <taxon>Flavobacteriales</taxon>
        <taxon>Flavobacteriaceae</taxon>
        <taxon>Lutibacter</taxon>
    </lineage>
</organism>
<dbReference type="SUPFAM" id="SSF51445">
    <property type="entry name" value="(Trans)glycosidases"/>
    <property type="match status" value="1"/>
</dbReference>